<dbReference type="PANTHER" id="PTHR10963:SF55">
    <property type="entry name" value="GLYCOSIDE HYDROLASE FAMILY 16 PROTEIN"/>
    <property type="match status" value="1"/>
</dbReference>
<feature type="region of interest" description="Disordered" evidence="2">
    <location>
        <begin position="1"/>
        <end position="56"/>
    </location>
</feature>
<dbReference type="Gene3D" id="2.60.120.200">
    <property type="match status" value="1"/>
</dbReference>
<feature type="compositionally biased region" description="Basic and acidic residues" evidence="2">
    <location>
        <begin position="25"/>
        <end position="35"/>
    </location>
</feature>
<protein>
    <recommendedName>
        <fullName evidence="4">GH16 domain-containing protein</fullName>
    </recommendedName>
</protein>
<dbReference type="Pfam" id="PF00722">
    <property type="entry name" value="Glyco_hydro_16"/>
    <property type="match status" value="1"/>
</dbReference>
<feature type="domain" description="GH16" evidence="4">
    <location>
        <begin position="148"/>
        <end position="463"/>
    </location>
</feature>
<comment type="similarity">
    <text evidence="1">Belongs to the glycosyl hydrolase 16 family.</text>
</comment>
<dbReference type="PANTHER" id="PTHR10963">
    <property type="entry name" value="GLYCOSYL HYDROLASE-RELATED"/>
    <property type="match status" value="1"/>
</dbReference>
<organism evidence="5 6">
    <name type="scientific">Cryomyces antarcticus</name>
    <dbReference type="NCBI Taxonomy" id="329879"/>
    <lineage>
        <taxon>Eukaryota</taxon>
        <taxon>Fungi</taxon>
        <taxon>Dikarya</taxon>
        <taxon>Ascomycota</taxon>
        <taxon>Pezizomycotina</taxon>
        <taxon>Dothideomycetes</taxon>
        <taxon>Dothideomycetes incertae sedis</taxon>
        <taxon>Cryomyces</taxon>
    </lineage>
</organism>
<dbReference type="EMBL" id="JAVRRA010000164">
    <property type="protein sequence ID" value="KAK5291228.1"/>
    <property type="molecule type" value="Genomic_DNA"/>
</dbReference>
<dbReference type="InterPro" id="IPR000757">
    <property type="entry name" value="Beta-glucanase-like"/>
</dbReference>
<evidence type="ECO:0000313" key="6">
    <source>
        <dbReference type="Proteomes" id="UP001357485"/>
    </source>
</evidence>
<feature type="transmembrane region" description="Helical" evidence="3">
    <location>
        <begin position="86"/>
        <end position="107"/>
    </location>
</feature>
<dbReference type="Proteomes" id="UP001357485">
    <property type="component" value="Unassembled WGS sequence"/>
</dbReference>
<accession>A0ABR0M7P8</accession>
<gene>
    <name evidence="5" type="ORF">LTR16_002237</name>
</gene>
<evidence type="ECO:0000256" key="2">
    <source>
        <dbReference type="SAM" id="MobiDB-lite"/>
    </source>
</evidence>
<reference evidence="5 6" key="1">
    <citation type="submission" date="2023-08" db="EMBL/GenBank/DDBJ databases">
        <title>Black Yeasts Isolated from many extreme environments.</title>
        <authorList>
            <person name="Coleine C."/>
            <person name="Stajich J.E."/>
            <person name="Selbmann L."/>
        </authorList>
    </citation>
    <scope>NUCLEOTIDE SEQUENCE [LARGE SCALE GENOMIC DNA]</scope>
    <source>
        <strain evidence="5 6">CCFEE 536</strain>
    </source>
</reference>
<comment type="caution">
    <text evidence="5">The sequence shown here is derived from an EMBL/GenBank/DDBJ whole genome shotgun (WGS) entry which is preliminary data.</text>
</comment>
<keyword evidence="3" id="KW-0472">Membrane</keyword>
<evidence type="ECO:0000256" key="3">
    <source>
        <dbReference type="SAM" id="Phobius"/>
    </source>
</evidence>
<evidence type="ECO:0000259" key="4">
    <source>
        <dbReference type="PROSITE" id="PS51762"/>
    </source>
</evidence>
<dbReference type="PROSITE" id="PS51762">
    <property type="entry name" value="GH16_2"/>
    <property type="match status" value="1"/>
</dbReference>
<keyword evidence="6" id="KW-1185">Reference proteome</keyword>
<evidence type="ECO:0000256" key="1">
    <source>
        <dbReference type="ARBA" id="ARBA00006865"/>
    </source>
</evidence>
<keyword evidence="3" id="KW-0812">Transmembrane</keyword>
<dbReference type="InterPro" id="IPR050546">
    <property type="entry name" value="Glycosyl_Hydrlase_16"/>
</dbReference>
<feature type="compositionally biased region" description="Polar residues" evidence="2">
    <location>
        <begin position="36"/>
        <end position="45"/>
    </location>
</feature>
<dbReference type="SUPFAM" id="SSF49899">
    <property type="entry name" value="Concanavalin A-like lectins/glucanases"/>
    <property type="match status" value="1"/>
</dbReference>
<name>A0ABR0M7P8_9PEZI</name>
<proteinExistence type="inferred from homology"/>
<evidence type="ECO:0000313" key="5">
    <source>
        <dbReference type="EMBL" id="KAK5291228.1"/>
    </source>
</evidence>
<sequence>MATRHNYRGPFADSQGTSQASSIYEGREFHNRRTSDSISLTPSQRSEYEDQPRPSKRKFQSYRLKGEYEQPWTSDKRLKRWRYNNVIVWGFVAVGLLLSAYICWTQVQKVLHENSHGYCLLVNDEFKSIDPSTWSHEVQINGFGTGSFDWTTTDPKNSFVDAEGLHIVPTLTNETTGITGAQINNGYSLNLTKAGGDGTCTGTDNYACSVASNSTLGTTIPPVRSARLTTKGKKSIKYGKIEVTAKFPKGDWLWPAIWMMPERDTYGMWPRSGEIDIAEARGNSVDYVEGGRDVFASTLHWGPTTDTDAYWRTTRGKAIRRTDYSQGYHTFGLIWNKDYLFTYLDSRLLQILYMSFEGKETLWQRGHFAGATENQTLLTDPWTQTGNLNTPFDQPFYLILNVAVGSQNGWFLDGKGNKPWLDRVPSAQSAFWNASAEWLPTWGKGNERGMTVKSVKMWQEGACTHP</sequence>
<dbReference type="InterPro" id="IPR013320">
    <property type="entry name" value="ConA-like_dom_sf"/>
</dbReference>
<keyword evidence="3" id="KW-1133">Transmembrane helix</keyword>